<dbReference type="eggNOG" id="ENOG502ZBP4">
    <property type="taxonomic scope" value="Bacteria"/>
</dbReference>
<dbReference type="EMBL" id="CP000267">
    <property type="protein sequence ID" value="ABD69054.1"/>
    <property type="molecule type" value="Genomic_DNA"/>
</dbReference>
<reference evidence="2" key="1">
    <citation type="submission" date="2006-02" db="EMBL/GenBank/DDBJ databases">
        <title>Complete sequence of chromosome of Rhodoferax ferrireducens DSM 15236.</title>
        <authorList>
            <person name="Copeland A."/>
            <person name="Lucas S."/>
            <person name="Lapidus A."/>
            <person name="Barry K."/>
            <person name="Detter J.C."/>
            <person name="Glavina del Rio T."/>
            <person name="Hammon N."/>
            <person name="Israni S."/>
            <person name="Pitluck S."/>
            <person name="Brettin T."/>
            <person name="Bruce D."/>
            <person name="Han C."/>
            <person name="Tapia R."/>
            <person name="Gilna P."/>
            <person name="Kiss H."/>
            <person name="Schmutz J."/>
            <person name="Larimer F."/>
            <person name="Land M."/>
            <person name="Kyrpides N."/>
            <person name="Ivanova N."/>
            <person name="Richardson P."/>
        </authorList>
    </citation>
    <scope>NUCLEOTIDE SEQUENCE [LARGE SCALE GENOMIC DNA]</scope>
    <source>
        <strain evidence="2">ATCC BAA-621 / DSM 15236 / T118</strain>
    </source>
</reference>
<dbReference type="OrthoDB" id="32195at2"/>
<evidence type="ECO:0008006" key="3">
    <source>
        <dbReference type="Google" id="ProtNLM"/>
    </source>
</evidence>
<protein>
    <recommendedName>
        <fullName evidence="3">Deacetylase sirtuin-type domain-containing protein</fullName>
    </recommendedName>
</protein>
<dbReference type="HOGENOM" id="CLU_068620_0_0_4"/>
<sequence>MPSLPPLDIKRKINHASHVVLLGAGASLAAFPAGDANGRKLPLMRNLVEVVGLGDLLAAHGVHENHEDFEALYDGLAVDNTNPELLRTLEDQLHAYFAAMQLPEEVTLYDLLLLSLREKDVIATFNWDPFLAQAFRRNRSIRRLPKILFLHGNVEVGACREHRRSGFIEQRCSECGNLMEPSRLLFPVKHKDYTSDPFIRSEWEQLQWALERAYLVTIFGYSAPATDVEARSLLLNKWMENPTRELAEIDIVDIRPREAIKSSWADFFVRQHYGIFPDVRRTISFHHPRRSCEAFAMATLQQDPWTENDLPPVQRLEDLHAWLRPLLEEEASGMFSGRPCTKI</sequence>
<dbReference type="KEGG" id="rfr:Rfer_1320"/>
<evidence type="ECO:0000313" key="1">
    <source>
        <dbReference type="EMBL" id="ABD69054.1"/>
    </source>
</evidence>
<dbReference type="RefSeq" id="WP_011463622.1">
    <property type="nucleotide sequence ID" value="NC_007908.1"/>
</dbReference>
<name>Q21YU9_ALBFT</name>
<gene>
    <name evidence="1" type="ordered locus">Rfer_1320</name>
</gene>
<proteinExistence type="predicted"/>
<keyword evidence="2" id="KW-1185">Reference proteome</keyword>
<dbReference type="Proteomes" id="UP000008332">
    <property type="component" value="Chromosome"/>
</dbReference>
<dbReference type="AlphaFoldDB" id="Q21YU9"/>
<organism evidence="1 2">
    <name type="scientific">Albidiferax ferrireducens (strain ATCC BAA-621 / DSM 15236 / T118)</name>
    <name type="common">Rhodoferax ferrireducens</name>
    <dbReference type="NCBI Taxonomy" id="338969"/>
    <lineage>
        <taxon>Bacteria</taxon>
        <taxon>Pseudomonadati</taxon>
        <taxon>Pseudomonadota</taxon>
        <taxon>Betaproteobacteria</taxon>
        <taxon>Burkholderiales</taxon>
        <taxon>Comamonadaceae</taxon>
        <taxon>Rhodoferax</taxon>
    </lineage>
</organism>
<evidence type="ECO:0000313" key="2">
    <source>
        <dbReference type="Proteomes" id="UP000008332"/>
    </source>
</evidence>
<accession>Q21YU9</accession>